<name>A6VZI3_MARMS</name>
<accession>A6VZI3</accession>
<dbReference type="HOGENOM" id="CLU_1842732_0_0_6"/>
<gene>
    <name evidence="1" type="ordered locus">Mmwyl1_2951</name>
</gene>
<evidence type="ECO:0000313" key="1">
    <source>
        <dbReference type="EMBL" id="ABR71862.1"/>
    </source>
</evidence>
<organism evidence="1">
    <name type="scientific">Marinomonas sp. (strain MWYL1)</name>
    <dbReference type="NCBI Taxonomy" id="400668"/>
    <lineage>
        <taxon>Bacteria</taxon>
        <taxon>Pseudomonadati</taxon>
        <taxon>Pseudomonadota</taxon>
        <taxon>Gammaproteobacteria</taxon>
        <taxon>Oceanospirillales</taxon>
        <taxon>Oceanospirillaceae</taxon>
        <taxon>Marinomonas</taxon>
    </lineage>
</organism>
<reference evidence="1" key="1">
    <citation type="submission" date="2007-06" db="EMBL/GenBank/DDBJ databases">
        <title>Complete sequence of Marinomonas sp. MWYL1.</title>
        <authorList>
            <consortium name="US DOE Joint Genome Institute"/>
            <person name="Copeland A."/>
            <person name="Lucas S."/>
            <person name="Lapidus A."/>
            <person name="Barry K."/>
            <person name="Glavina del Rio T."/>
            <person name="Dalin E."/>
            <person name="Tice H."/>
            <person name="Pitluck S."/>
            <person name="Kiss H."/>
            <person name="Brettin T."/>
            <person name="Bruce D."/>
            <person name="Detter J.C."/>
            <person name="Han C."/>
            <person name="Schmutz J."/>
            <person name="Larimer F."/>
            <person name="Land M."/>
            <person name="Hauser L."/>
            <person name="Kyrpides N."/>
            <person name="Kim E."/>
            <person name="Johnston A.W.B."/>
            <person name="Todd J.D."/>
            <person name="Rogers R."/>
            <person name="Wexler M."/>
            <person name="Bond P.L."/>
            <person name="Li Y."/>
            <person name="Richardson P."/>
        </authorList>
    </citation>
    <scope>NUCLEOTIDE SEQUENCE [LARGE SCALE GENOMIC DNA]</scope>
    <source>
        <strain evidence="1">MWYL1</strain>
    </source>
</reference>
<protein>
    <submittedName>
        <fullName evidence="1">Uncharacterized protein</fullName>
    </submittedName>
</protein>
<dbReference type="AlphaFoldDB" id="A6VZI3"/>
<dbReference type="KEGG" id="mmw:Mmwyl1_2951"/>
<sequence length="139" mass="15851">MMLKSKNQYEEHKVHFYANLFANACFDEALSADIVSWFMLVLDKLTFSHIETLNEFVLLGSSSKWVWGYLNAIADKSHVVAAQLEELKGMRLLSSDYWGDTPIEATLIAVQFIQAIGFSNPFDSQYYHVIRSNNGATYI</sequence>
<dbReference type="EMBL" id="CP000749">
    <property type="protein sequence ID" value="ABR71862.1"/>
    <property type="molecule type" value="Genomic_DNA"/>
</dbReference>
<proteinExistence type="predicted"/>